<name>A0A9Y2KY74_9RHOB</name>
<evidence type="ECO:0000313" key="9">
    <source>
        <dbReference type="Proteomes" id="UP001238334"/>
    </source>
</evidence>
<dbReference type="KEGG" id="ppso:QPJ95_15005"/>
<sequence>MESETSTDATDPDQPANISRSVVALVSLATATVIVTFAFFEIIRPFLSALVLAAICSVLVQPLYRAVLARVGNRTGLASTITVLMGIVIVVGPLIGIAYLAATQASGLIEGADQLLDNLSENVEALKLGTFDFPEWMPFRQDLTEAGPQIVEKVEQMLGSIASFLASSLSGLTNGTASFFLGLFTFLYAMFFFLPMKTSAFRPVLANTGLAVELQEKLNERIVSVSRATIKGTLLIGVIQGALGGFGFWMAGIEGAAFWSVIMAIAAAIPGLGATAVVIGGAIYLAVQGAVTAAIGLALWAVLVVGTIDNILRPTLVGRDAQMSDLMIFVSTLGGLAVFGASGLIFGPVIAGLFITVWHAVAASSLRFDRGKNKPQVADGGDELQKPESNQDPGEDLQNKRSFAVTLSKSELDAEVEQLKRAFSENKPEGPK</sequence>
<proteinExistence type="inferred from homology"/>
<evidence type="ECO:0000256" key="2">
    <source>
        <dbReference type="ARBA" id="ARBA00009773"/>
    </source>
</evidence>
<keyword evidence="4 7" id="KW-1133">Transmembrane helix</keyword>
<dbReference type="PANTHER" id="PTHR21716:SF4">
    <property type="entry name" value="TRANSMEMBRANE PROTEIN 245"/>
    <property type="match status" value="1"/>
</dbReference>
<dbReference type="EMBL" id="CP127247">
    <property type="protein sequence ID" value="WIY23932.1"/>
    <property type="molecule type" value="Genomic_DNA"/>
</dbReference>
<evidence type="ECO:0000256" key="6">
    <source>
        <dbReference type="SAM" id="MobiDB-lite"/>
    </source>
</evidence>
<accession>A0A9Y2KY74</accession>
<dbReference type="GO" id="GO:0016020">
    <property type="term" value="C:membrane"/>
    <property type="evidence" value="ECO:0007669"/>
    <property type="project" value="UniProtKB-SubCell"/>
</dbReference>
<dbReference type="RefSeq" id="WP_270916933.1">
    <property type="nucleotide sequence ID" value="NZ_CP127247.1"/>
</dbReference>
<feature type="region of interest" description="Disordered" evidence="6">
    <location>
        <begin position="372"/>
        <end position="400"/>
    </location>
</feature>
<dbReference type="Pfam" id="PF01594">
    <property type="entry name" value="AI-2E_transport"/>
    <property type="match status" value="1"/>
</dbReference>
<keyword evidence="9" id="KW-1185">Reference proteome</keyword>
<evidence type="ECO:0000256" key="3">
    <source>
        <dbReference type="ARBA" id="ARBA00022692"/>
    </source>
</evidence>
<protein>
    <submittedName>
        <fullName evidence="8">AI-2E family transporter</fullName>
    </submittedName>
</protein>
<feature type="transmembrane region" description="Helical" evidence="7">
    <location>
        <begin position="257"/>
        <end position="283"/>
    </location>
</feature>
<reference evidence="8 9" key="1">
    <citation type="submission" date="2023-06" db="EMBL/GenBank/DDBJ databases">
        <title>Parasedimentitalea psychrophila sp. nov., a psychrophilic bacterium isolated from deep-sea sediment.</title>
        <authorList>
            <person name="Li A."/>
        </authorList>
    </citation>
    <scope>NUCLEOTIDE SEQUENCE [LARGE SCALE GENOMIC DNA]</scope>
    <source>
        <strain evidence="8 9">QS115</strain>
    </source>
</reference>
<evidence type="ECO:0000256" key="4">
    <source>
        <dbReference type="ARBA" id="ARBA00022989"/>
    </source>
</evidence>
<keyword evidence="5 7" id="KW-0472">Membrane</keyword>
<gene>
    <name evidence="8" type="ORF">QPJ95_15005</name>
</gene>
<feature type="transmembrane region" description="Helical" evidence="7">
    <location>
        <begin position="290"/>
        <end position="308"/>
    </location>
</feature>
<feature type="transmembrane region" description="Helical" evidence="7">
    <location>
        <begin position="328"/>
        <end position="361"/>
    </location>
</feature>
<feature type="transmembrane region" description="Helical" evidence="7">
    <location>
        <begin position="46"/>
        <end position="64"/>
    </location>
</feature>
<dbReference type="AlphaFoldDB" id="A0A9Y2KY74"/>
<dbReference type="PANTHER" id="PTHR21716">
    <property type="entry name" value="TRANSMEMBRANE PROTEIN"/>
    <property type="match status" value="1"/>
</dbReference>
<feature type="transmembrane region" description="Helical" evidence="7">
    <location>
        <begin position="177"/>
        <end position="194"/>
    </location>
</feature>
<feature type="transmembrane region" description="Helical" evidence="7">
    <location>
        <begin position="232"/>
        <end position="251"/>
    </location>
</feature>
<comment type="similarity">
    <text evidence="2">Belongs to the autoinducer-2 exporter (AI-2E) (TC 2.A.86) family.</text>
</comment>
<dbReference type="Proteomes" id="UP001238334">
    <property type="component" value="Chromosome"/>
</dbReference>
<organism evidence="8 9">
    <name type="scientific">Parasedimentitalea psychrophila</name>
    <dbReference type="NCBI Taxonomy" id="2997337"/>
    <lineage>
        <taxon>Bacteria</taxon>
        <taxon>Pseudomonadati</taxon>
        <taxon>Pseudomonadota</taxon>
        <taxon>Alphaproteobacteria</taxon>
        <taxon>Rhodobacterales</taxon>
        <taxon>Paracoccaceae</taxon>
        <taxon>Parasedimentitalea</taxon>
    </lineage>
</organism>
<evidence type="ECO:0000313" key="8">
    <source>
        <dbReference type="EMBL" id="WIY23932.1"/>
    </source>
</evidence>
<feature type="transmembrane region" description="Helical" evidence="7">
    <location>
        <begin position="76"/>
        <end position="101"/>
    </location>
</feature>
<evidence type="ECO:0000256" key="5">
    <source>
        <dbReference type="ARBA" id="ARBA00023136"/>
    </source>
</evidence>
<dbReference type="InterPro" id="IPR002549">
    <property type="entry name" value="AI-2E-like"/>
</dbReference>
<keyword evidence="3 7" id="KW-0812">Transmembrane</keyword>
<evidence type="ECO:0000256" key="7">
    <source>
        <dbReference type="SAM" id="Phobius"/>
    </source>
</evidence>
<comment type="subcellular location">
    <subcellularLocation>
        <location evidence="1">Membrane</location>
        <topology evidence="1">Multi-pass membrane protein</topology>
    </subcellularLocation>
</comment>
<feature type="transmembrane region" description="Helical" evidence="7">
    <location>
        <begin position="21"/>
        <end position="40"/>
    </location>
</feature>
<evidence type="ECO:0000256" key="1">
    <source>
        <dbReference type="ARBA" id="ARBA00004141"/>
    </source>
</evidence>